<gene>
    <name evidence="2" type="ORF">P1J78_08205</name>
</gene>
<evidence type="ECO:0000313" key="2">
    <source>
        <dbReference type="EMBL" id="MDF0600709.1"/>
    </source>
</evidence>
<organism evidence="2 3">
    <name type="scientific">Psychromarinibacter sediminicola</name>
    <dbReference type="NCBI Taxonomy" id="3033385"/>
    <lineage>
        <taxon>Bacteria</taxon>
        <taxon>Pseudomonadati</taxon>
        <taxon>Pseudomonadota</taxon>
        <taxon>Alphaproteobacteria</taxon>
        <taxon>Rhodobacterales</taxon>
        <taxon>Paracoccaceae</taxon>
        <taxon>Psychromarinibacter</taxon>
    </lineage>
</organism>
<keyword evidence="3" id="KW-1185">Reference proteome</keyword>
<reference evidence="2" key="1">
    <citation type="submission" date="2023-03" db="EMBL/GenBank/DDBJ databases">
        <title>Multiphase analysis and comparison of six strains from genera Psychromarinibacter, Lutimaribacter, and Maritimibacter, including a novel species: Psychromarinibacter sediminicola sp. nov.</title>
        <authorList>
            <person name="Wang Y.-H."/>
            <person name="Ye M.-Q."/>
            <person name="Du Z.-J."/>
        </authorList>
    </citation>
    <scope>NUCLEOTIDE SEQUENCE</scope>
    <source>
        <strain evidence="2">C21-152</strain>
    </source>
</reference>
<protein>
    <submittedName>
        <fullName evidence="2">DUF2125 domain-containing protein</fullName>
    </submittedName>
</protein>
<dbReference type="Proteomes" id="UP001220964">
    <property type="component" value="Unassembled WGS sequence"/>
</dbReference>
<dbReference type="EMBL" id="JARGYC010000016">
    <property type="protein sequence ID" value="MDF0600709.1"/>
    <property type="molecule type" value="Genomic_DNA"/>
</dbReference>
<dbReference type="RefSeq" id="WP_275566851.1">
    <property type="nucleotide sequence ID" value="NZ_JARGYC010000016.1"/>
</dbReference>
<feature type="chain" id="PRO_5042155158" evidence="1">
    <location>
        <begin position="23"/>
        <end position="517"/>
    </location>
</feature>
<accession>A0AAE3NQP8</accession>
<comment type="caution">
    <text evidence="2">The sequence shown here is derived from an EMBL/GenBank/DDBJ whole genome shotgun (WGS) entry which is preliminary data.</text>
</comment>
<proteinExistence type="predicted"/>
<feature type="signal peptide" evidence="1">
    <location>
        <begin position="1"/>
        <end position="22"/>
    </location>
</feature>
<evidence type="ECO:0000256" key="1">
    <source>
        <dbReference type="SAM" id="SignalP"/>
    </source>
</evidence>
<name>A0AAE3NQP8_9RHOB</name>
<evidence type="ECO:0000313" key="3">
    <source>
        <dbReference type="Proteomes" id="UP001220964"/>
    </source>
</evidence>
<keyword evidence="1" id="KW-0732">Signal</keyword>
<sequence>MLRFRFLTGTAACALLPAAALADVTPEDVWDNLTASVAPLGGETTAETARDGDVLTLHDIEMRFGLPMGLGEATLSLGTLTLTDNGDGTVALGGPNEQDWRLGVDIPGAGGGTVTMTLRVEDYTTTASGDPGDVTYDYDIGRYAVTFADASLHGQAAEEAPEFSIDGTMTMNDLSGQYTLREAGELFTIVSEGAIGSGGFDFAFETTDPDSGETVAVDQTAALREMGGAGEVALPAGGVTLTALAEALRDGMALEYEFYSDGQENEQVITAGGTVVTRQTDSVGRNQGSVHLAADGIRVAGSAVDYDLAMEQPGAMPVPLSVAFDTVEAEFAMPLLTSEEPSTAVLRGAATGVTLGEALWSLFDPQQELPRDPATLSVDVTAGLRPTVDLVDIEALQGLEATGAAPFDLYDVTVAELSVSAAGASAAAEGAFTFDNDDLETFDGIPAPDGSATLRLSGVNGLLDALVALHLLSEDDAMGTRMMLGGFAQPDGEDGYVSDIVVDGETGRVTAGGQRIR</sequence>
<dbReference type="AlphaFoldDB" id="A0AAE3NQP8"/>